<sequence length="131" mass="14816">MIYPNWHYVVYGFSLMVHHRISTLLYVTGCIRNAHSTKLDKRTSCISAISTRSNPIGYLVIKTSEMVLTKMPLIVIQEMRPLGARKLQKKKSIHQSKIVQVSGDGQSFEATAVPFFGFLMVLLVLPIHSVR</sequence>
<proteinExistence type="predicted"/>
<dbReference type="EMBL" id="BPLQ01000350">
    <property type="protein sequence ID" value="GIX70245.1"/>
    <property type="molecule type" value="Genomic_DNA"/>
</dbReference>
<evidence type="ECO:0000313" key="3">
    <source>
        <dbReference type="Proteomes" id="UP001054837"/>
    </source>
</evidence>
<dbReference type="Proteomes" id="UP001054837">
    <property type="component" value="Unassembled WGS sequence"/>
</dbReference>
<accession>A0AAV4MEG5</accession>
<evidence type="ECO:0000256" key="1">
    <source>
        <dbReference type="SAM" id="Phobius"/>
    </source>
</evidence>
<keyword evidence="1" id="KW-1133">Transmembrane helix</keyword>
<keyword evidence="3" id="KW-1185">Reference proteome</keyword>
<comment type="caution">
    <text evidence="2">The sequence shown here is derived from an EMBL/GenBank/DDBJ whole genome shotgun (WGS) entry which is preliminary data.</text>
</comment>
<protein>
    <submittedName>
        <fullName evidence="2">Uncharacterized protein</fullName>
    </submittedName>
</protein>
<dbReference type="AlphaFoldDB" id="A0AAV4MEG5"/>
<reference evidence="2 3" key="1">
    <citation type="submission" date="2021-06" db="EMBL/GenBank/DDBJ databases">
        <title>Caerostris darwini draft genome.</title>
        <authorList>
            <person name="Kono N."/>
            <person name="Arakawa K."/>
        </authorList>
    </citation>
    <scope>NUCLEOTIDE SEQUENCE [LARGE SCALE GENOMIC DNA]</scope>
</reference>
<name>A0AAV4MEG5_9ARAC</name>
<feature type="transmembrane region" description="Helical" evidence="1">
    <location>
        <begin position="112"/>
        <end position="130"/>
    </location>
</feature>
<keyword evidence="1" id="KW-0812">Transmembrane</keyword>
<keyword evidence="1" id="KW-0472">Membrane</keyword>
<organism evidence="2 3">
    <name type="scientific">Caerostris darwini</name>
    <dbReference type="NCBI Taxonomy" id="1538125"/>
    <lineage>
        <taxon>Eukaryota</taxon>
        <taxon>Metazoa</taxon>
        <taxon>Ecdysozoa</taxon>
        <taxon>Arthropoda</taxon>
        <taxon>Chelicerata</taxon>
        <taxon>Arachnida</taxon>
        <taxon>Araneae</taxon>
        <taxon>Araneomorphae</taxon>
        <taxon>Entelegynae</taxon>
        <taxon>Araneoidea</taxon>
        <taxon>Araneidae</taxon>
        <taxon>Caerostris</taxon>
    </lineage>
</organism>
<evidence type="ECO:0000313" key="2">
    <source>
        <dbReference type="EMBL" id="GIX70245.1"/>
    </source>
</evidence>
<gene>
    <name evidence="2" type="ORF">CDAR_570381</name>
</gene>